<dbReference type="PANTHER" id="PTHR14233:SF4">
    <property type="entry name" value="SOLUTE CARRIER FAMILY 35 MEMBER F2"/>
    <property type="match status" value="1"/>
</dbReference>
<feature type="transmembrane region" description="Helical" evidence="8">
    <location>
        <begin position="329"/>
        <end position="352"/>
    </location>
</feature>
<keyword evidence="6 8" id="KW-0472">Membrane</keyword>
<dbReference type="GO" id="GO:0022857">
    <property type="term" value="F:transmembrane transporter activity"/>
    <property type="evidence" value="ECO:0007669"/>
    <property type="project" value="InterPro"/>
</dbReference>
<evidence type="ECO:0000313" key="9">
    <source>
        <dbReference type="EMBL" id="KAK1747565.1"/>
    </source>
</evidence>
<evidence type="ECO:0000256" key="3">
    <source>
        <dbReference type="ARBA" id="ARBA00022448"/>
    </source>
</evidence>
<evidence type="ECO:0000256" key="7">
    <source>
        <dbReference type="SAM" id="MobiDB-lite"/>
    </source>
</evidence>
<evidence type="ECO:0000256" key="6">
    <source>
        <dbReference type="ARBA" id="ARBA00023136"/>
    </source>
</evidence>
<dbReference type="GO" id="GO:0016020">
    <property type="term" value="C:membrane"/>
    <property type="evidence" value="ECO:0007669"/>
    <property type="project" value="UniProtKB-SubCell"/>
</dbReference>
<evidence type="ECO:0000256" key="8">
    <source>
        <dbReference type="SAM" id="Phobius"/>
    </source>
</evidence>
<evidence type="ECO:0000313" key="10">
    <source>
        <dbReference type="Proteomes" id="UP001224775"/>
    </source>
</evidence>
<dbReference type="Proteomes" id="UP001224775">
    <property type="component" value="Unassembled WGS sequence"/>
</dbReference>
<keyword evidence="5 8" id="KW-1133">Transmembrane helix</keyword>
<dbReference type="PANTHER" id="PTHR14233">
    <property type="entry name" value="DUF914-RELATED"/>
    <property type="match status" value="1"/>
</dbReference>
<feature type="transmembrane region" description="Helical" evidence="8">
    <location>
        <begin position="358"/>
        <end position="378"/>
    </location>
</feature>
<comment type="caution">
    <text evidence="9">The sequence shown here is derived from an EMBL/GenBank/DDBJ whole genome shotgun (WGS) entry which is preliminary data.</text>
</comment>
<proteinExistence type="inferred from homology"/>
<reference evidence="9" key="1">
    <citation type="submission" date="2023-06" db="EMBL/GenBank/DDBJ databases">
        <title>Survivors Of The Sea: Transcriptome response of Skeletonema marinoi to long-term dormancy.</title>
        <authorList>
            <person name="Pinder M.I.M."/>
            <person name="Kourtchenko O."/>
            <person name="Robertson E.K."/>
            <person name="Larsson T."/>
            <person name="Maumus F."/>
            <person name="Osuna-Cruz C.M."/>
            <person name="Vancaester E."/>
            <person name="Stenow R."/>
            <person name="Vandepoele K."/>
            <person name="Ploug H."/>
            <person name="Bruchert V."/>
            <person name="Godhe A."/>
            <person name="Topel M."/>
        </authorList>
    </citation>
    <scope>NUCLEOTIDE SEQUENCE</scope>
    <source>
        <strain evidence="9">R05AC</strain>
    </source>
</reference>
<feature type="transmembrane region" description="Helical" evidence="8">
    <location>
        <begin position="219"/>
        <end position="241"/>
    </location>
</feature>
<evidence type="ECO:0000256" key="2">
    <source>
        <dbReference type="ARBA" id="ARBA00007863"/>
    </source>
</evidence>
<keyword evidence="10" id="KW-1185">Reference proteome</keyword>
<feature type="transmembrane region" description="Helical" evidence="8">
    <location>
        <begin position="111"/>
        <end position="132"/>
    </location>
</feature>
<evidence type="ECO:0000256" key="5">
    <source>
        <dbReference type="ARBA" id="ARBA00022989"/>
    </source>
</evidence>
<dbReference type="AlphaFoldDB" id="A0AAD8YLJ6"/>
<feature type="transmembrane region" description="Helical" evidence="8">
    <location>
        <begin position="152"/>
        <end position="173"/>
    </location>
</feature>
<organism evidence="9 10">
    <name type="scientific">Skeletonema marinoi</name>
    <dbReference type="NCBI Taxonomy" id="267567"/>
    <lineage>
        <taxon>Eukaryota</taxon>
        <taxon>Sar</taxon>
        <taxon>Stramenopiles</taxon>
        <taxon>Ochrophyta</taxon>
        <taxon>Bacillariophyta</taxon>
        <taxon>Coscinodiscophyceae</taxon>
        <taxon>Thalassiosirophycidae</taxon>
        <taxon>Thalassiosirales</taxon>
        <taxon>Skeletonemataceae</taxon>
        <taxon>Skeletonema</taxon>
        <taxon>Skeletonema marinoi-dohrnii complex</taxon>
    </lineage>
</organism>
<accession>A0AAD8YLJ6</accession>
<feature type="transmembrane region" description="Helical" evidence="8">
    <location>
        <begin position="253"/>
        <end position="272"/>
    </location>
</feature>
<feature type="transmembrane region" description="Helical" evidence="8">
    <location>
        <begin position="48"/>
        <end position="71"/>
    </location>
</feature>
<dbReference type="Pfam" id="PF06027">
    <property type="entry name" value="SLC35F"/>
    <property type="match status" value="1"/>
</dbReference>
<feature type="transmembrane region" description="Helical" evidence="8">
    <location>
        <begin position="185"/>
        <end position="207"/>
    </location>
</feature>
<feature type="transmembrane region" description="Helical" evidence="8">
    <location>
        <begin position="77"/>
        <end position="99"/>
    </location>
</feature>
<comment type="subcellular location">
    <subcellularLocation>
        <location evidence="1">Membrane</location>
        <topology evidence="1">Multi-pass membrane protein</topology>
    </subcellularLocation>
</comment>
<dbReference type="InterPro" id="IPR052221">
    <property type="entry name" value="SLC35F_Transporter"/>
</dbReference>
<evidence type="ECO:0000256" key="1">
    <source>
        <dbReference type="ARBA" id="ARBA00004141"/>
    </source>
</evidence>
<feature type="region of interest" description="Disordered" evidence="7">
    <location>
        <begin position="18"/>
        <end position="42"/>
    </location>
</feature>
<keyword evidence="3" id="KW-0813">Transport</keyword>
<feature type="transmembrane region" description="Helical" evidence="8">
    <location>
        <begin position="297"/>
        <end position="322"/>
    </location>
</feature>
<name>A0AAD8YLJ6_9STRA</name>
<gene>
    <name evidence="9" type="ORF">QTG54_001528</name>
</gene>
<keyword evidence="4 8" id="KW-0812">Transmembrane</keyword>
<evidence type="ECO:0000256" key="4">
    <source>
        <dbReference type="ARBA" id="ARBA00022692"/>
    </source>
</evidence>
<dbReference type="InterPro" id="IPR009262">
    <property type="entry name" value="SLC35_F1/F2/F6"/>
</dbReference>
<protein>
    <submittedName>
        <fullName evidence="9">Solute carrier family 35 protein</fullName>
    </submittedName>
</protein>
<comment type="similarity">
    <text evidence="2">Belongs to the SLC35F solute transporter family.</text>
</comment>
<dbReference type="EMBL" id="JATAAI010000002">
    <property type="protein sequence ID" value="KAK1747565.1"/>
    <property type="molecule type" value="Genomic_DNA"/>
</dbReference>
<sequence>MCELPSTERSPLLHHIHAAKTASTSPPTDVEIRSSNANNRSKSKKNSLSVIIFGQVVALALACGNASSSALENQYQIHTPTCLTGLVYFVLSFHIVWLWRQRTKQETRIQTGYNFPFTNLQLCTPWYIYLMLSILDVEANYLAMLSFQQTKLSSSMLLTSLSVLSTVFLRKLIFGSNITGKGKLFGVLMCILGGLLCLQGDVHHTQIDTNRDLSHDSQIYLHGDLLALVAAFLYGLNDVLAEYFVKNNDRIEFLGMLGLFGWIFSFCVQAPILEGEAVRELVTKFGQRQSDIMESDFLWVLFLLFCFVTMLSSFYVAVSMFLSENDATILNLSLQSCPLWAVVLATVGEIFSPGEVHWFPPPMFFVALILVVAGTFSYESEEERNECLDDYTDDCCEVEKTSPCGSNRYRIDEFIP</sequence>